<protein>
    <submittedName>
        <fullName evidence="2">Repressor protein</fullName>
    </submittedName>
</protein>
<sequence length="134" mass="15829">MLFVDFYQRKEKNMTLNERIVNLCEKKGISQSKLEKDLGIAKGSVTKWKTQEPRHSTIEKVADYFGVSVEYIMTGEETSGYYLNEETAKMAQEMFEDPDMRSLFDMKRNMPPERFKAHMEFMKNLYKQETGEDI</sequence>
<dbReference type="GO" id="GO:0003677">
    <property type="term" value="F:DNA binding"/>
    <property type="evidence" value="ECO:0007669"/>
    <property type="project" value="InterPro"/>
</dbReference>
<reference evidence="2" key="1">
    <citation type="journal article" date="2021" name="Proc. Natl. Acad. Sci. U.S.A.">
        <title>A Catalog of Tens of Thousands of Viruses from Human Metagenomes Reveals Hidden Associations with Chronic Diseases.</title>
        <authorList>
            <person name="Tisza M.J."/>
            <person name="Buck C.B."/>
        </authorList>
    </citation>
    <scope>NUCLEOTIDE SEQUENCE</scope>
    <source>
        <strain evidence="2">CtxlX31</strain>
    </source>
</reference>
<dbReference type="CDD" id="cd00093">
    <property type="entry name" value="HTH_XRE"/>
    <property type="match status" value="1"/>
</dbReference>
<dbReference type="InterPro" id="IPR001387">
    <property type="entry name" value="Cro/C1-type_HTH"/>
</dbReference>
<organism evidence="2">
    <name type="scientific">Myoviridae sp. ctxlX31</name>
    <dbReference type="NCBI Taxonomy" id="2827293"/>
    <lineage>
        <taxon>Viruses</taxon>
        <taxon>Duplodnaviria</taxon>
        <taxon>Heunggongvirae</taxon>
        <taxon>Uroviricota</taxon>
        <taxon>Caudoviricetes</taxon>
    </lineage>
</organism>
<proteinExistence type="predicted"/>
<evidence type="ECO:0000259" key="1">
    <source>
        <dbReference type="PROSITE" id="PS50943"/>
    </source>
</evidence>
<dbReference type="InterPro" id="IPR010982">
    <property type="entry name" value="Lambda_DNA-bd_dom_sf"/>
</dbReference>
<dbReference type="SUPFAM" id="SSF47413">
    <property type="entry name" value="lambda repressor-like DNA-binding domains"/>
    <property type="match status" value="1"/>
</dbReference>
<dbReference type="EMBL" id="BK015810">
    <property type="protein sequence ID" value="DAE26145.1"/>
    <property type="molecule type" value="Genomic_DNA"/>
</dbReference>
<accession>A0A8S5R4Y8</accession>
<dbReference type="PROSITE" id="PS50943">
    <property type="entry name" value="HTH_CROC1"/>
    <property type="match status" value="1"/>
</dbReference>
<feature type="domain" description="HTH cro/C1-type" evidence="1">
    <location>
        <begin position="20"/>
        <end position="72"/>
    </location>
</feature>
<name>A0A8S5R4Y8_9CAUD</name>
<dbReference type="Gene3D" id="1.10.260.40">
    <property type="entry name" value="lambda repressor-like DNA-binding domains"/>
    <property type="match status" value="1"/>
</dbReference>
<dbReference type="SMART" id="SM00530">
    <property type="entry name" value="HTH_XRE"/>
    <property type="match status" value="1"/>
</dbReference>
<evidence type="ECO:0000313" key="2">
    <source>
        <dbReference type="EMBL" id="DAE26145.1"/>
    </source>
</evidence>
<dbReference type="Pfam" id="PF13443">
    <property type="entry name" value="HTH_26"/>
    <property type="match status" value="1"/>
</dbReference>